<accession>A0A6P2D1S2</accession>
<protein>
    <submittedName>
        <fullName evidence="3">: VPEP</fullName>
    </submittedName>
</protein>
<sequence>MRWLPVALLVCTATSPAVAGPIETVQYRTTLRTDQPVIALPASNPGETAYSLGGNPAFGVVVTNSPEWQSATPVYPGAGFSNIETGGFTPFTRSDRLDDLNVAGNGRYALDVELRDAVGNVAVVSFSGQFETGWWEGHAFAWLLFDTIPSPDGAGIPPEPIPPSASAWLGQTRYNVRLDNGWAPTYRQNEDGTWSEVWYPADSVPVRNGGYWTEGSGSFHATLTPVQTPEPSTLLLSGIGACGLWFTRRRSRC</sequence>
<name>A0A6P2D1S2_9BACT</name>
<organism evidence="3 4">
    <name type="scientific">Gemmata massiliana</name>
    <dbReference type="NCBI Taxonomy" id="1210884"/>
    <lineage>
        <taxon>Bacteria</taxon>
        <taxon>Pseudomonadati</taxon>
        <taxon>Planctomycetota</taxon>
        <taxon>Planctomycetia</taxon>
        <taxon>Gemmatales</taxon>
        <taxon>Gemmataceae</taxon>
        <taxon>Gemmata</taxon>
    </lineage>
</organism>
<proteinExistence type="predicted"/>
<evidence type="ECO:0000313" key="3">
    <source>
        <dbReference type="EMBL" id="VTR95231.1"/>
    </source>
</evidence>
<dbReference type="KEGG" id="gms:SOIL9_24830"/>
<evidence type="ECO:0000313" key="4">
    <source>
        <dbReference type="Proteomes" id="UP000464178"/>
    </source>
</evidence>
<dbReference type="InterPro" id="IPR013424">
    <property type="entry name" value="Ice-binding_C"/>
</dbReference>
<dbReference type="AlphaFoldDB" id="A0A6P2D1S2"/>
<dbReference type="Proteomes" id="UP000464178">
    <property type="component" value="Chromosome"/>
</dbReference>
<dbReference type="NCBIfam" id="TIGR02595">
    <property type="entry name" value="PEP_CTERM"/>
    <property type="match status" value="1"/>
</dbReference>
<keyword evidence="4" id="KW-1185">Reference proteome</keyword>
<feature type="chain" id="PRO_5027009884" evidence="1">
    <location>
        <begin position="20"/>
        <end position="253"/>
    </location>
</feature>
<keyword evidence="1" id="KW-0732">Signal</keyword>
<gene>
    <name evidence="3" type="ORF">SOIL9_24830</name>
</gene>
<dbReference type="Pfam" id="PF07589">
    <property type="entry name" value="PEP-CTERM"/>
    <property type="match status" value="1"/>
</dbReference>
<feature type="signal peptide" evidence="1">
    <location>
        <begin position="1"/>
        <end position="19"/>
    </location>
</feature>
<evidence type="ECO:0000256" key="1">
    <source>
        <dbReference type="SAM" id="SignalP"/>
    </source>
</evidence>
<feature type="domain" description="Ice-binding protein C-terminal" evidence="2">
    <location>
        <begin position="227"/>
        <end position="250"/>
    </location>
</feature>
<reference evidence="3 4" key="1">
    <citation type="submission" date="2019-05" db="EMBL/GenBank/DDBJ databases">
        <authorList>
            <consortium name="Science for Life Laboratories"/>
        </authorList>
    </citation>
    <scope>NUCLEOTIDE SEQUENCE [LARGE SCALE GENOMIC DNA]</scope>
    <source>
        <strain evidence="3">Soil9</strain>
    </source>
</reference>
<dbReference type="RefSeq" id="WP_390697684.1">
    <property type="nucleotide sequence ID" value="NZ_LR593886.1"/>
</dbReference>
<dbReference type="EMBL" id="LR593886">
    <property type="protein sequence ID" value="VTR95231.1"/>
    <property type="molecule type" value="Genomic_DNA"/>
</dbReference>
<evidence type="ECO:0000259" key="2">
    <source>
        <dbReference type="Pfam" id="PF07589"/>
    </source>
</evidence>